<dbReference type="OrthoDB" id="9803476at2"/>
<dbReference type="EMBL" id="SPQT01000039">
    <property type="protein sequence ID" value="TFV38992.1"/>
    <property type="molecule type" value="Genomic_DNA"/>
</dbReference>
<evidence type="ECO:0000313" key="3">
    <source>
        <dbReference type="EMBL" id="TFV38992.1"/>
    </source>
</evidence>
<name>A0A4Y9LB75_9BRAD</name>
<dbReference type="Proteomes" id="UP000297966">
    <property type="component" value="Unassembled WGS sequence"/>
</dbReference>
<sequence>MTDQSIVDNTFVIERMYLKSPIQVFAAFSDASKKRRWFAEGPDHDVEHFSMDFAVGGRERAQYRFKKGTPFASVALTYDGHFLDVVADRRVVTASTMTLGERRISASLVTAEFRPKDSGTLLVLTHQAVFFEGADGPKIREAGWRALLDRLEPVV</sequence>
<comment type="similarity">
    <text evidence="1">Belongs to the AHA1 family.</text>
</comment>
<gene>
    <name evidence="3" type="ORF">E4K65_41405</name>
</gene>
<comment type="caution">
    <text evidence="3">The sequence shown here is derived from an EMBL/GenBank/DDBJ whole genome shotgun (WGS) entry which is preliminary data.</text>
</comment>
<dbReference type="Pfam" id="PF08327">
    <property type="entry name" value="AHSA1"/>
    <property type="match status" value="1"/>
</dbReference>
<dbReference type="SUPFAM" id="SSF55961">
    <property type="entry name" value="Bet v1-like"/>
    <property type="match status" value="1"/>
</dbReference>
<protein>
    <submittedName>
        <fullName evidence="3">Polyketide cyclase</fullName>
    </submittedName>
</protein>
<dbReference type="InterPro" id="IPR023393">
    <property type="entry name" value="START-like_dom_sf"/>
</dbReference>
<dbReference type="InterPro" id="IPR013538">
    <property type="entry name" value="ASHA1/2-like_C"/>
</dbReference>
<organism evidence="3 4">
    <name type="scientific">Bradyrhizobium niftali</name>
    <dbReference type="NCBI Taxonomy" id="2560055"/>
    <lineage>
        <taxon>Bacteria</taxon>
        <taxon>Pseudomonadati</taxon>
        <taxon>Pseudomonadota</taxon>
        <taxon>Alphaproteobacteria</taxon>
        <taxon>Hyphomicrobiales</taxon>
        <taxon>Nitrobacteraceae</taxon>
        <taxon>Bradyrhizobium</taxon>
    </lineage>
</organism>
<dbReference type="RefSeq" id="WP_135179024.1">
    <property type="nucleotide sequence ID" value="NZ_SPQT01000039.1"/>
</dbReference>
<evidence type="ECO:0000256" key="1">
    <source>
        <dbReference type="ARBA" id="ARBA00006817"/>
    </source>
</evidence>
<keyword evidence="4" id="KW-1185">Reference proteome</keyword>
<proteinExistence type="inferred from homology"/>
<reference evidence="3 4" key="1">
    <citation type="submission" date="2019-03" db="EMBL/GenBank/DDBJ databases">
        <title>Bradyrhizobium diversity isolated from nodules of Chamaecrista fasciculata.</title>
        <authorList>
            <person name="Klepa M.S."/>
            <person name="Urquiaga M.O."/>
            <person name="Hungria M."/>
            <person name="Delamuta J.R."/>
        </authorList>
    </citation>
    <scope>NUCLEOTIDE SEQUENCE [LARGE SCALE GENOMIC DNA]</scope>
    <source>
        <strain evidence="3 4">CNPSo 3448</strain>
    </source>
</reference>
<accession>A0A4Y9LB75</accession>
<dbReference type="Gene3D" id="3.30.530.20">
    <property type="match status" value="1"/>
</dbReference>
<dbReference type="AlphaFoldDB" id="A0A4Y9LB75"/>
<feature type="domain" description="Activator of Hsp90 ATPase homologue 1/2-like C-terminal" evidence="2">
    <location>
        <begin position="21"/>
        <end position="152"/>
    </location>
</feature>
<evidence type="ECO:0000313" key="4">
    <source>
        <dbReference type="Proteomes" id="UP000297966"/>
    </source>
</evidence>
<evidence type="ECO:0000259" key="2">
    <source>
        <dbReference type="Pfam" id="PF08327"/>
    </source>
</evidence>
<dbReference type="CDD" id="cd08900">
    <property type="entry name" value="SRPBCC_CalC_Aha1-like_7"/>
    <property type="match status" value="1"/>
</dbReference>